<reference evidence="2 3" key="1">
    <citation type="journal article" date="2014" name="Agronomy (Basel)">
        <title>A Draft Genome Sequence for Ensete ventricosum, the Drought-Tolerant Tree Against Hunger.</title>
        <authorList>
            <person name="Harrison J."/>
            <person name="Moore K.A."/>
            <person name="Paszkiewicz K."/>
            <person name="Jones T."/>
            <person name="Grant M."/>
            <person name="Ambacheew D."/>
            <person name="Muzemil S."/>
            <person name="Studholme D.J."/>
        </authorList>
    </citation>
    <scope>NUCLEOTIDE SEQUENCE [LARGE SCALE GENOMIC DNA]</scope>
</reference>
<dbReference type="Proteomes" id="UP000287651">
    <property type="component" value="Unassembled WGS sequence"/>
</dbReference>
<name>A0A426XP09_ENSVE</name>
<feature type="compositionally biased region" description="Basic residues" evidence="1">
    <location>
        <begin position="91"/>
        <end position="106"/>
    </location>
</feature>
<evidence type="ECO:0000313" key="2">
    <source>
        <dbReference type="EMBL" id="RRT41181.1"/>
    </source>
</evidence>
<gene>
    <name evidence="2" type="ORF">B296_00046998</name>
</gene>
<accession>A0A426XP09</accession>
<dbReference type="EMBL" id="AMZH03018784">
    <property type="protein sequence ID" value="RRT41181.1"/>
    <property type="molecule type" value="Genomic_DNA"/>
</dbReference>
<evidence type="ECO:0000256" key="1">
    <source>
        <dbReference type="SAM" id="MobiDB-lite"/>
    </source>
</evidence>
<comment type="caution">
    <text evidence="2">The sequence shown here is derived from an EMBL/GenBank/DDBJ whole genome shotgun (WGS) entry which is preliminary data.</text>
</comment>
<sequence length="118" mass="13709">MVFGAETTVEIDIAGEQFSASGRVIIAFFLNWYVPGGIYLSRPMQIVPFYMLRPGGTAKIDRWRSIEGEIDRRLSIEGEIDRRLSIEGEKGKKKKKRKRRKKKRRKREKYLLAYGSLA</sequence>
<protein>
    <submittedName>
        <fullName evidence="2">Uncharacterized protein</fullName>
    </submittedName>
</protein>
<dbReference type="AlphaFoldDB" id="A0A426XP09"/>
<feature type="region of interest" description="Disordered" evidence="1">
    <location>
        <begin position="87"/>
        <end position="106"/>
    </location>
</feature>
<proteinExistence type="predicted"/>
<organism evidence="2 3">
    <name type="scientific">Ensete ventricosum</name>
    <name type="common">Abyssinian banana</name>
    <name type="synonym">Musa ensete</name>
    <dbReference type="NCBI Taxonomy" id="4639"/>
    <lineage>
        <taxon>Eukaryota</taxon>
        <taxon>Viridiplantae</taxon>
        <taxon>Streptophyta</taxon>
        <taxon>Embryophyta</taxon>
        <taxon>Tracheophyta</taxon>
        <taxon>Spermatophyta</taxon>
        <taxon>Magnoliopsida</taxon>
        <taxon>Liliopsida</taxon>
        <taxon>Zingiberales</taxon>
        <taxon>Musaceae</taxon>
        <taxon>Ensete</taxon>
    </lineage>
</organism>
<evidence type="ECO:0000313" key="3">
    <source>
        <dbReference type="Proteomes" id="UP000287651"/>
    </source>
</evidence>